<feature type="transmembrane region" description="Helical" evidence="1">
    <location>
        <begin position="64"/>
        <end position="84"/>
    </location>
</feature>
<feature type="transmembrane region" description="Helical" evidence="1">
    <location>
        <begin position="215"/>
        <end position="240"/>
    </location>
</feature>
<feature type="transmembrane region" description="Helical" evidence="1">
    <location>
        <begin position="305"/>
        <end position="322"/>
    </location>
</feature>
<gene>
    <name evidence="2" type="ORF">GpartN1_g3790.t1</name>
</gene>
<dbReference type="Proteomes" id="UP001061958">
    <property type="component" value="Unassembled WGS sequence"/>
</dbReference>
<evidence type="ECO:0000313" key="3">
    <source>
        <dbReference type="Proteomes" id="UP001061958"/>
    </source>
</evidence>
<keyword evidence="1" id="KW-1133">Transmembrane helix</keyword>
<reference evidence="2" key="2">
    <citation type="submission" date="2022-01" db="EMBL/GenBank/DDBJ databases">
        <authorList>
            <person name="Hirooka S."/>
            <person name="Miyagishima S.Y."/>
        </authorList>
    </citation>
    <scope>NUCLEOTIDE SEQUENCE</scope>
    <source>
        <strain evidence="2">NBRC 102759</strain>
    </source>
</reference>
<dbReference type="AlphaFoldDB" id="A0A9C7PWU5"/>
<feature type="transmembrane region" description="Helical" evidence="1">
    <location>
        <begin position="148"/>
        <end position="168"/>
    </location>
</feature>
<comment type="caution">
    <text evidence="2">The sequence shown here is derived from an EMBL/GenBank/DDBJ whole genome shotgun (WGS) entry which is preliminary data.</text>
</comment>
<keyword evidence="3" id="KW-1185">Reference proteome</keyword>
<keyword evidence="1" id="KW-0472">Membrane</keyword>
<feature type="transmembrane region" description="Helical" evidence="1">
    <location>
        <begin position="252"/>
        <end position="277"/>
    </location>
</feature>
<name>A0A9C7PWU5_9RHOD</name>
<feature type="transmembrane region" description="Helical" evidence="1">
    <location>
        <begin position="105"/>
        <end position="128"/>
    </location>
</feature>
<accession>A0A9C7PWU5</accession>
<sequence>MAYSTNEKLKVLPNTQKDLEQGSLESSIPRRRFSRLSPSRQSFQAALTGSSNTTWQGEAVHNTFLYSTYIYPLFYSILIFLKSLNNQYIMTSKQNPLSKEKYNKVQYWILFLSYEFNMIASYCFSSVLSNYRRTMLLEAVTYRIVQGLNISSFVCSFISSIVLFTVVISSLQEEQKQQTLERMKALPFLVGAELWSHILLFLSCFHFTIEMNHHLGLFAFIIVYLIAAVCLHKTISFLLGYSSWPIGEPFSIWFSFLVSLFHIFSDTTILFQSVIVWEGNLEESWLLLPIATWYDTHDQLHYHSTLQQLTSLILSILTSFLLEMMKMALLMRWQVCFVMTSHLPPRGYKNTIYHKESISRLFHRCLIVASWMGCSMILSLTLSTANFVNIISDYPFSVSWSSLFSISSLYLSHWITLLIYAVITFAHIISPAMSFSGGAIQHKWCKFKWLFVSFCIFLSGHPIVRYFLLSWFPEVFSTFKELLWITTQMIPSCYLLFILYDEAKPIVDLSFACRQPIPFFVL</sequence>
<dbReference type="EMBL" id="BQMJ01000029">
    <property type="protein sequence ID" value="GJQ11999.1"/>
    <property type="molecule type" value="Genomic_DNA"/>
</dbReference>
<feature type="transmembrane region" description="Helical" evidence="1">
    <location>
        <begin position="449"/>
        <end position="469"/>
    </location>
</feature>
<protein>
    <submittedName>
        <fullName evidence="2">Uncharacterized protein</fullName>
    </submittedName>
</protein>
<evidence type="ECO:0000256" key="1">
    <source>
        <dbReference type="SAM" id="Phobius"/>
    </source>
</evidence>
<organism evidence="2 3">
    <name type="scientific">Galdieria partita</name>
    <dbReference type="NCBI Taxonomy" id="83374"/>
    <lineage>
        <taxon>Eukaryota</taxon>
        <taxon>Rhodophyta</taxon>
        <taxon>Bangiophyceae</taxon>
        <taxon>Galdieriales</taxon>
        <taxon>Galdieriaceae</taxon>
        <taxon>Galdieria</taxon>
    </lineage>
</organism>
<reference evidence="2" key="1">
    <citation type="journal article" date="2022" name="Proc. Natl. Acad. Sci. U.S.A.">
        <title>Life cycle and functional genomics of the unicellular red alga Galdieria for elucidating algal and plant evolution and industrial use.</title>
        <authorList>
            <person name="Hirooka S."/>
            <person name="Itabashi T."/>
            <person name="Ichinose T.M."/>
            <person name="Onuma R."/>
            <person name="Fujiwara T."/>
            <person name="Yamashita S."/>
            <person name="Jong L.W."/>
            <person name="Tomita R."/>
            <person name="Iwane A.H."/>
            <person name="Miyagishima S.Y."/>
        </authorList>
    </citation>
    <scope>NUCLEOTIDE SEQUENCE</scope>
    <source>
        <strain evidence="2">NBRC 102759</strain>
    </source>
</reference>
<feature type="transmembrane region" description="Helical" evidence="1">
    <location>
        <begin position="365"/>
        <end position="391"/>
    </location>
</feature>
<keyword evidence="1" id="KW-0812">Transmembrane</keyword>
<feature type="transmembrane region" description="Helical" evidence="1">
    <location>
        <begin position="411"/>
        <end position="429"/>
    </location>
</feature>
<dbReference type="OrthoDB" id="10394187at2759"/>
<evidence type="ECO:0000313" key="2">
    <source>
        <dbReference type="EMBL" id="GJQ11999.1"/>
    </source>
</evidence>
<proteinExistence type="predicted"/>
<feature type="transmembrane region" description="Helical" evidence="1">
    <location>
        <begin position="188"/>
        <end position="209"/>
    </location>
</feature>
<feature type="transmembrane region" description="Helical" evidence="1">
    <location>
        <begin position="481"/>
        <end position="500"/>
    </location>
</feature>